<dbReference type="RefSeq" id="WP_243452031.1">
    <property type="nucleotide sequence ID" value="NZ_BLVO01000004.1"/>
</dbReference>
<dbReference type="Gene3D" id="1.10.10.10">
    <property type="entry name" value="Winged helix-like DNA-binding domain superfamily/Winged helix DNA-binding domain"/>
    <property type="match status" value="1"/>
</dbReference>
<dbReference type="CDD" id="cd06445">
    <property type="entry name" value="ATase"/>
    <property type="match status" value="1"/>
</dbReference>
<dbReference type="PANTHER" id="PTHR10815:SF13">
    <property type="entry name" value="METHYLATED-DNA--PROTEIN-CYSTEINE METHYLTRANSFERASE"/>
    <property type="match status" value="1"/>
</dbReference>
<comment type="similarity">
    <text evidence="2">Belongs to the MGMT family.</text>
</comment>
<dbReference type="NCBIfam" id="TIGR00589">
    <property type="entry name" value="ogt"/>
    <property type="match status" value="1"/>
</dbReference>
<dbReference type="SUPFAM" id="SSF46767">
    <property type="entry name" value="Methylated DNA-protein cysteine methyltransferase, C-terminal domain"/>
    <property type="match status" value="1"/>
</dbReference>
<dbReference type="InterPro" id="IPR036217">
    <property type="entry name" value="MethylDNA_cys_MeTrfase_DNAb"/>
</dbReference>
<keyword evidence="4 10" id="KW-0489">Methyltransferase</keyword>
<evidence type="ECO:0000256" key="8">
    <source>
        <dbReference type="ARBA" id="ARBA00049348"/>
    </source>
</evidence>
<dbReference type="EMBL" id="BLVO01000004">
    <property type="protein sequence ID" value="GFM31989.1"/>
    <property type="molecule type" value="Genomic_DNA"/>
</dbReference>
<evidence type="ECO:0000256" key="6">
    <source>
        <dbReference type="ARBA" id="ARBA00022763"/>
    </source>
</evidence>
<feature type="domain" description="Methylated-DNA-[protein]-cysteine S-methyltransferase DNA binding" evidence="9">
    <location>
        <begin position="86"/>
        <end position="167"/>
    </location>
</feature>
<dbReference type="InterPro" id="IPR036388">
    <property type="entry name" value="WH-like_DNA-bd_sf"/>
</dbReference>
<evidence type="ECO:0000256" key="5">
    <source>
        <dbReference type="ARBA" id="ARBA00022679"/>
    </source>
</evidence>
<dbReference type="GO" id="GO:0006281">
    <property type="term" value="P:DNA repair"/>
    <property type="evidence" value="ECO:0007669"/>
    <property type="project" value="UniProtKB-KW"/>
</dbReference>
<evidence type="ECO:0000259" key="9">
    <source>
        <dbReference type="Pfam" id="PF01035"/>
    </source>
</evidence>
<dbReference type="PROSITE" id="PS00374">
    <property type="entry name" value="MGMT"/>
    <property type="match status" value="1"/>
</dbReference>
<protein>
    <recommendedName>
        <fullName evidence="3">methylated-DNA--[protein]-cysteine S-methyltransferase</fullName>
        <ecNumber evidence="3">2.1.1.63</ecNumber>
    </recommendedName>
</protein>
<reference evidence="10 11" key="1">
    <citation type="submission" date="2020-05" db="EMBL/GenBank/DDBJ databases">
        <title>Draft genome sequence of Desulfovibrio sp. strain HN2T.</title>
        <authorList>
            <person name="Ueno A."/>
            <person name="Tamazawa S."/>
            <person name="Tamamura S."/>
            <person name="Murakami T."/>
            <person name="Kiyama T."/>
            <person name="Inomata H."/>
            <person name="Amano Y."/>
            <person name="Miyakawa K."/>
            <person name="Tamaki H."/>
            <person name="Naganuma T."/>
            <person name="Kaneko K."/>
        </authorList>
    </citation>
    <scope>NUCLEOTIDE SEQUENCE [LARGE SCALE GENOMIC DNA]</scope>
    <source>
        <strain evidence="10 11">HN2</strain>
    </source>
</reference>
<evidence type="ECO:0000256" key="7">
    <source>
        <dbReference type="ARBA" id="ARBA00023204"/>
    </source>
</evidence>
<dbReference type="EC" id="2.1.1.63" evidence="3"/>
<sequence>MKTYTMTTDNMLVESISAGRLRLTLNWVGQQLAEAAISWKDEKRQDTPENELTATGKVLLAKLKEYVAGRPVTWPDMPLAMQRCTPFTQEVLTRLMSVPAGTTVTYGELAAMAGRPGAARGVGQIMRRNHWPLIVPCHRVIGSGGTMTGFSGAGGIPLKEYLLHLEGYL</sequence>
<name>A0A7J0BE64_9BACT</name>
<accession>A0A7J0BE64</accession>
<evidence type="ECO:0000256" key="1">
    <source>
        <dbReference type="ARBA" id="ARBA00001286"/>
    </source>
</evidence>
<dbReference type="AlphaFoldDB" id="A0A7J0BE64"/>
<dbReference type="Pfam" id="PF01035">
    <property type="entry name" value="DNA_binding_1"/>
    <property type="match status" value="1"/>
</dbReference>
<dbReference type="PANTHER" id="PTHR10815">
    <property type="entry name" value="METHYLATED-DNA--PROTEIN-CYSTEINE METHYLTRANSFERASE"/>
    <property type="match status" value="1"/>
</dbReference>
<dbReference type="GO" id="GO:0003908">
    <property type="term" value="F:methylated-DNA-[protein]-cysteine S-methyltransferase activity"/>
    <property type="evidence" value="ECO:0007669"/>
    <property type="project" value="UniProtKB-EC"/>
</dbReference>
<comment type="catalytic activity">
    <reaction evidence="1">
        <text>a 4-O-methyl-thymidine in DNA + L-cysteinyl-[protein] = a thymidine in DNA + S-methyl-L-cysteinyl-[protein]</text>
        <dbReference type="Rhea" id="RHEA:53428"/>
        <dbReference type="Rhea" id="RHEA-COMP:10131"/>
        <dbReference type="Rhea" id="RHEA-COMP:10132"/>
        <dbReference type="Rhea" id="RHEA-COMP:13555"/>
        <dbReference type="Rhea" id="RHEA-COMP:13556"/>
        <dbReference type="ChEBI" id="CHEBI:29950"/>
        <dbReference type="ChEBI" id="CHEBI:82612"/>
        <dbReference type="ChEBI" id="CHEBI:137386"/>
        <dbReference type="ChEBI" id="CHEBI:137387"/>
        <dbReference type="EC" id="2.1.1.63"/>
    </reaction>
</comment>
<organism evidence="10 11">
    <name type="scientific">Desulfovibrio subterraneus</name>
    <dbReference type="NCBI Taxonomy" id="2718620"/>
    <lineage>
        <taxon>Bacteria</taxon>
        <taxon>Pseudomonadati</taxon>
        <taxon>Thermodesulfobacteriota</taxon>
        <taxon>Desulfovibrionia</taxon>
        <taxon>Desulfovibrionales</taxon>
        <taxon>Desulfovibrionaceae</taxon>
        <taxon>Desulfovibrio</taxon>
    </lineage>
</organism>
<evidence type="ECO:0000256" key="2">
    <source>
        <dbReference type="ARBA" id="ARBA00008711"/>
    </source>
</evidence>
<dbReference type="FunFam" id="1.10.10.10:FF:000214">
    <property type="entry name" value="Methylated-DNA--protein-cysteine methyltransferase"/>
    <property type="match status" value="1"/>
</dbReference>
<keyword evidence="11" id="KW-1185">Reference proteome</keyword>
<comment type="catalytic activity">
    <reaction evidence="8">
        <text>a 6-O-methyl-2'-deoxyguanosine in DNA + L-cysteinyl-[protein] = S-methyl-L-cysteinyl-[protein] + a 2'-deoxyguanosine in DNA</text>
        <dbReference type="Rhea" id="RHEA:24000"/>
        <dbReference type="Rhea" id="RHEA-COMP:10131"/>
        <dbReference type="Rhea" id="RHEA-COMP:10132"/>
        <dbReference type="Rhea" id="RHEA-COMP:11367"/>
        <dbReference type="Rhea" id="RHEA-COMP:11368"/>
        <dbReference type="ChEBI" id="CHEBI:29950"/>
        <dbReference type="ChEBI" id="CHEBI:82612"/>
        <dbReference type="ChEBI" id="CHEBI:85445"/>
        <dbReference type="ChEBI" id="CHEBI:85448"/>
        <dbReference type="EC" id="2.1.1.63"/>
    </reaction>
</comment>
<dbReference type="InterPro" id="IPR001497">
    <property type="entry name" value="MethylDNA_cys_MeTrfase_AS"/>
</dbReference>
<dbReference type="GO" id="GO:0032259">
    <property type="term" value="P:methylation"/>
    <property type="evidence" value="ECO:0007669"/>
    <property type="project" value="UniProtKB-KW"/>
</dbReference>
<keyword evidence="5 10" id="KW-0808">Transferase</keyword>
<evidence type="ECO:0000256" key="4">
    <source>
        <dbReference type="ARBA" id="ARBA00022603"/>
    </source>
</evidence>
<evidence type="ECO:0000256" key="3">
    <source>
        <dbReference type="ARBA" id="ARBA00011918"/>
    </source>
</evidence>
<evidence type="ECO:0000313" key="10">
    <source>
        <dbReference type="EMBL" id="GFM31989.1"/>
    </source>
</evidence>
<dbReference type="InterPro" id="IPR014048">
    <property type="entry name" value="MethylDNA_cys_MeTrfase_DNA-bd"/>
</dbReference>
<keyword evidence="6" id="KW-0227">DNA damage</keyword>
<gene>
    <name evidence="10" type="ORF">DSM101010T_03540</name>
</gene>
<evidence type="ECO:0000313" key="11">
    <source>
        <dbReference type="Proteomes" id="UP000503840"/>
    </source>
</evidence>
<comment type="caution">
    <text evidence="10">The sequence shown here is derived from an EMBL/GenBank/DDBJ whole genome shotgun (WGS) entry which is preliminary data.</text>
</comment>
<proteinExistence type="inferred from homology"/>
<dbReference type="Proteomes" id="UP000503840">
    <property type="component" value="Unassembled WGS sequence"/>
</dbReference>
<keyword evidence="7" id="KW-0234">DNA repair</keyword>